<sequence>MDLPTIQTNIWGAVLAVPVVLIVTELIKWITRIPHKYIPTVATILGVLISVFYSHRHDLPAGLFMGFFYGNAAVGTYAGMKTALTAYRKSDVTYD</sequence>
<evidence type="ECO:0000313" key="2">
    <source>
        <dbReference type="EMBL" id="MEN0642395.1"/>
    </source>
</evidence>
<organism evidence="2 3">
    <name type="scientific">Alkalicoccobacillus gibsonii</name>
    <dbReference type="NCBI Taxonomy" id="79881"/>
    <lineage>
        <taxon>Bacteria</taxon>
        <taxon>Bacillati</taxon>
        <taxon>Bacillota</taxon>
        <taxon>Bacilli</taxon>
        <taxon>Bacillales</taxon>
        <taxon>Bacillaceae</taxon>
        <taxon>Alkalicoccobacillus</taxon>
    </lineage>
</organism>
<evidence type="ECO:0008006" key="4">
    <source>
        <dbReference type="Google" id="ProtNLM"/>
    </source>
</evidence>
<feature type="transmembrane region" description="Helical" evidence="1">
    <location>
        <begin position="37"/>
        <end position="55"/>
    </location>
</feature>
<accession>A0ABU9VES2</accession>
<dbReference type="RefSeq" id="WP_343129522.1">
    <property type="nucleotide sequence ID" value="NZ_JBCITK010000001.1"/>
</dbReference>
<name>A0ABU9VES2_9BACI</name>
<dbReference type="Proteomes" id="UP001418796">
    <property type="component" value="Unassembled WGS sequence"/>
</dbReference>
<keyword evidence="3" id="KW-1185">Reference proteome</keyword>
<proteinExistence type="predicted"/>
<keyword evidence="1" id="KW-1133">Transmembrane helix</keyword>
<keyword evidence="1" id="KW-0812">Transmembrane</keyword>
<protein>
    <recommendedName>
        <fullName evidence="4">Holin</fullName>
    </recommendedName>
</protein>
<evidence type="ECO:0000313" key="3">
    <source>
        <dbReference type="Proteomes" id="UP001418796"/>
    </source>
</evidence>
<feature type="transmembrane region" description="Helical" evidence="1">
    <location>
        <begin position="6"/>
        <end position="30"/>
    </location>
</feature>
<gene>
    <name evidence="2" type="ORF">MKY91_04360</name>
</gene>
<feature type="transmembrane region" description="Helical" evidence="1">
    <location>
        <begin position="61"/>
        <end position="80"/>
    </location>
</feature>
<dbReference type="EMBL" id="JBCITK010000001">
    <property type="protein sequence ID" value="MEN0642395.1"/>
    <property type="molecule type" value="Genomic_DNA"/>
</dbReference>
<comment type="caution">
    <text evidence="2">The sequence shown here is derived from an EMBL/GenBank/DDBJ whole genome shotgun (WGS) entry which is preliminary data.</text>
</comment>
<reference evidence="2 3" key="1">
    <citation type="submission" date="2024-03" db="EMBL/GenBank/DDBJ databases">
        <title>Bacilli Hybrid Assemblies.</title>
        <authorList>
            <person name="Kovac J."/>
        </authorList>
    </citation>
    <scope>NUCLEOTIDE SEQUENCE [LARGE SCALE GENOMIC DNA]</scope>
    <source>
        <strain evidence="2 3">FSL R7-0666</strain>
    </source>
</reference>
<keyword evidence="1" id="KW-0472">Membrane</keyword>
<evidence type="ECO:0000256" key="1">
    <source>
        <dbReference type="SAM" id="Phobius"/>
    </source>
</evidence>